<dbReference type="PROSITE" id="PS50076">
    <property type="entry name" value="DNAJ_2"/>
    <property type="match status" value="1"/>
</dbReference>
<feature type="domain" description="J" evidence="1">
    <location>
        <begin position="7"/>
        <end position="78"/>
    </location>
</feature>
<name>A0A0R3UIZ3_MESCO</name>
<dbReference type="PROSITE" id="PS00636">
    <property type="entry name" value="DNAJ_1"/>
    <property type="match status" value="1"/>
</dbReference>
<evidence type="ECO:0000259" key="1">
    <source>
        <dbReference type="PROSITE" id="PS50076"/>
    </source>
</evidence>
<dbReference type="Proteomes" id="UP000267029">
    <property type="component" value="Unassembled WGS sequence"/>
</dbReference>
<dbReference type="Gene3D" id="1.10.287.110">
    <property type="entry name" value="DnaJ domain"/>
    <property type="match status" value="1"/>
</dbReference>
<reference evidence="2 3" key="1">
    <citation type="submission" date="2018-10" db="EMBL/GenBank/DDBJ databases">
        <authorList>
            <consortium name="Pathogen Informatics"/>
        </authorList>
    </citation>
    <scope>NUCLEOTIDE SEQUENCE [LARGE SCALE GENOMIC DNA]</scope>
</reference>
<gene>
    <name evidence="2" type="ORF">MCOS_LOCUS7443</name>
</gene>
<dbReference type="PRINTS" id="PR00625">
    <property type="entry name" value="JDOMAIN"/>
</dbReference>
<accession>A0A0R3UIZ3</accession>
<sequence>MPTFLEDVKRLFGTDCLYSLLGCDRKFKRAFYKCSLKYHPDRNDDARKSMATEQFQIIARAFSILSNKDSRAAYDETGIVGDSFSEKSFDDWVDYWKLIFPPLTSEKIEEFKRGYIGSQEEREDIAKYYELFRGDMDKIMDSVMFADPVCEDRYREIIQALIDDKKVKAYKAFVNEPARKRSNRLRRAKQEAKEVNKSTSELASAIQAIQQKRLKTSEDLITKLTEKYCQPQKRRQRHGR</sequence>
<dbReference type="AlphaFoldDB" id="A0A0R3UIZ3"/>
<evidence type="ECO:0000313" key="3">
    <source>
        <dbReference type="Proteomes" id="UP000267029"/>
    </source>
</evidence>
<dbReference type="Pfam" id="PF00226">
    <property type="entry name" value="DnaJ"/>
    <property type="match status" value="1"/>
</dbReference>
<dbReference type="InterPro" id="IPR001623">
    <property type="entry name" value="DnaJ_domain"/>
</dbReference>
<dbReference type="GO" id="GO:0031072">
    <property type="term" value="F:heat shock protein binding"/>
    <property type="evidence" value="ECO:0007669"/>
    <property type="project" value="TreeGrafter"/>
</dbReference>
<dbReference type="GO" id="GO:0005737">
    <property type="term" value="C:cytoplasm"/>
    <property type="evidence" value="ECO:0007669"/>
    <property type="project" value="TreeGrafter"/>
</dbReference>
<protein>
    <recommendedName>
        <fullName evidence="1">J domain-containing protein</fullName>
    </recommendedName>
</protein>
<dbReference type="STRING" id="53468.A0A0R3UIZ3"/>
<keyword evidence="3" id="KW-1185">Reference proteome</keyword>
<dbReference type="InterPro" id="IPR018253">
    <property type="entry name" value="DnaJ_domain_CS"/>
</dbReference>
<dbReference type="OrthoDB" id="110024at2759"/>
<dbReference type="PANTHER" id="PTHR44144:SF1">
    <property type="entry name" value="DNAJ HOMOLOG SUBFAMILY C MEMBER 9"/>
    <property type="match status" value="1"/>
</dbReference>
<dbReference type="PANTHER" id="PTHR44144">
    <property type="entry name" value="DNAJ HOMOLOG SUBFAMILY C MEMBER 9"/>
    <property type="match status" value="1"/>
</dbReference>
<dbReference type="InterPro" id="IPR036869">
    <property type="entry name" value="J_dom_sf"/>
</dbReference>
<dbReference type="CDD" id="cd06257">
    <property type="entry name" value="DnaJ"/>
    <property type="match status" value="1"/>
</dbReference>
<evidence type="ECO:0000313" key="2">
    <source>
        <dbReference type="EMBL" id="VDD81440.1"/>
    </source>
</evidence>
<dbReference type="InterPro" id="IPR052594">
    <property type="entry name" value="J_domain-containing_protein"/>
</dbReference>
<proteinExistence type="predicted"/>
<dbReference type="InterPro" id="IPR056453">
    <property type="entry name" value="HTH_DNAJC9"/>
</dbReference>
<dbReference type="Pfam" id="PF23302">
    <property type="entry name" value="HTH_DNAJC9"/>
    <property type="match status" value="1"/>
</dbReference>
<dbReference type="SMART" id="SM00271">
    <property type="entry name" value="DnaJ"/>
    <property type="match status" value="1"/>
</dbReference>
<organism evidence="2 3">
    <name type="scientific">Mesocestoides corti</name>
    <name type="common">Flatworm</name>
    <dbReference type="NCBI Taxonomy" id="53468"/>
    <lineage>
        <taxon>Eukaryota</taxon>
        <taxon>Metazoa</taxon>
        <taxon>Spiralia</taxon>
        <taxon>Lophotrochozoa</taxon>
        <taxon>Platyhelminthes</taxon>
        <taxon>Cestoda</taxon>
        <taxon>Eucestoda</taxon>
        <taxon>Cyclophyllidea</taxon>
        <taxon>Mesocestoididae</taxon>
        <taxon>Mesocestoides</taxon>
    </lineage>
</organism>
<dbReference type="EMBL" id="UXSR01005366">
    <property type="protein sequence ID" value="VDD81440.1"/>
    <property type="molecule type" value="Genomic_DNA"/>
</dbReference>
<dbReference type="GO" id="GO:0005634">
    <property type="term" value="C:nucleus"/>
    <property type="evidence" value="ECO:0007669"/>
    <property type="project" value="TreeGrafter"/>
</dbReference>
<dbReference type="SUPFAM" id="SSF46565">
    <property type="entry name" value="Chaperone J-domain"/>
    <property type="match status" value="1"/>
</dbReference>